<dbReference type="RefSeq" id="WP_152573523.1">
    <property type="nucleotide sequence ID" value="NZ_VIKU02000001.1"/>
</dbReference>
<dbReference type="InterPro" id="IPR039477">
    <property type="entry name" value="ILEI/PANDER_dom"/>
</dbReference>
<comment type="caution">
    <text evidence="4">The sequence shown here is derived from an EMBL/GenBank/DDBJ whole genome shotgun (WGS) entry which is preliminary data.</text>
</comment>
<gene>
    <name evidence="4" type="ORF">FK220_006960</name>
</gene>
<dbReference type="AlphaFoldDB" id="A0A967E550"/>
<dbReference type="GO" id="GO:0006629">
    <property type="term" value="P:lipid metabolic process"/>
    <property type="evidence" value="ECO:0007669"/>
    <property type="project" value="InterPro"/>
</dbReference>
<accession>A0A967E550</accession>
<evidence type="ECO:0000313" key="4">
    <source>
        <dbReference type="EMBL" id="NHF59072.1"/>
    </source>
</evidence>
<proteinExistence type="predicted"/>
<dbReference type="Pfam" id="PF03009">
    <property type="entry name" value="GDPD"/>
    <property type="match status" value="1"/>
</dbReference>
<dbReference type="Proteomes" id="UP000707206">
    <property type="component" value="Unassembled WGS sequence"/>
</dbReference>
<feature type="transmembrane region" description="Helical" evidence="1">
    <location>
        <begin position="21"/>
        <end position="41"/>
    </location>
</feature>
<evidence type="ECO:0008006" key="6">
    <source>
        <dbReference type="Google" id="ProtNLM"/>
    </source>
</evidence>
<sequence>MRLITTIYDLLYDKTNRLVNTSLFCSLVIVLVWGSPINLLAAKKGETANLFILSEDQIVLNSHGFHAQKKSGFSIGGVQEGVERGLTVVHFKTSSDYEFKSFDTYGSEKASEELMTVLKKLQENNAVFAVLAHDSAAGALSKYAEELQKLGFTVLGRLKNRQAYAMHNFNGKIEERVDDVSIRLNLDIPDDIRHEHEYFPRIRYEFEPSNDRYIAHAGGEVDGIKSTNSLEALDQNYRRGFRLFELDIIKTKDGQLVAAHDWKMWARFTDYTGELPVTHAEFKKHKIYGKYTTMDFEAINRWFAAHPDAILVTDKVNDPIQFAEQFVDKSRLVMELFSLMSIEEASKNGISPMISQEPLAKIKGDKLTYLEANKVQYVALSRRIIQKEIDLLLALRDAGIKVYVYNVNFDPGKDEKYVQENEIGLVYGMYADKWVFDPAPEGNSK</sequence>
<evidence type="ECO:0000313" key="5">
    <source>
        <dbReference type="Proteomes" id="UP000707206"/>
    </source>
</evidence>
<dbReference type="SUPFAM" id="SSF51695">
    <property type="entry name" value="PLC-like phosphodiesterases"/>
    <property type="match status" value="1"/>
</dbReference>
<dbReference type="InterPro" id="IPR017946">
    <property type="entry name" value="PLC-like_Pdiesterase_TIM-brl"/>
</dbReference>
<evidence type="ECO:0000256" key="1">
    <source>
        <dbReference type="SAM" id="Phobius"/>
    </source>
</evidence>
<dbReference type="EMBL" id="VIKU02000001">
    <property type="protein sequence ID" value="NHF59072.1"/>
    <property type="molecule type" value="Genomic_DNA"/>
</dbReference>
<feature type="domain" description="GP-PDE" evidence="2">
    <location>
        <begin position="227"/>
        <end position="273"/>
    </location>
</feature>
<dbReference type="Pfam" id="PF15711">
    <property type="entry name" value="ILEI"/>
    <property type="match status" value="1"/>
</dbReference>
<evidence type="ECO:0000259" key="2">
    <source>
        <dbReference type="Pfam" id="PF03009"/>
    </source>
</evidence>
<dbReference type="InterPro" id="IPR030395">
    <property type="entry name" value="GP_PDE_dom"/>
</dbReference>
<keyword evidence="1" id="KW-1133">Transmembrane helix</keyword>
<protein>
    <recommendedName>
        <fullName evidence="6">Glycerophosphoryl diester phosphodiesterase</fullName>
    </recommendedName>
</protein>
<reference evidence="4" key="2">
    <citation type="submission" date="2020-03" db="EMBL/GenBank/DDBJ databases">
        <title>Flavobacteriaceae bacterium strain TP-CH-4, a member of the family Flavobacteriaceae isolated from a deep-sea seamount.</title>
        <authorList>
            <person name="Zhang D.-C."/>
        </authorList>
    </citation>
    <scope>NUCLEOTIDE SEQUENCE</scope>
    <source>
        <strain evidence="4">TP-CH-4</strain>
    </source>
</reference>
<reference evidence="4" key="1">
    <citation type="submission" date="2019-07" db="EMBL/GenBank/DDBJ databases">
        <authorList>
            <person name="De-Chao Zhang Q."/>
        </authorList>
    </citation>
    <scope>NUCLEOTIDE SEQUENCE</scope>
    <source>
        <strain evidence="4">TP-CH-4</strain>
    </source>
</reference>
<name>A0A967E550_9FLAO</name>
<keyword evidence="5" id="KW-1185">Reference proteome</keyword>
<dbReference type="Gene3D" id="3.20.20.190">
    <property type="entry name" value="Phosphatidylinositol (PI) phosphodiesterase"/>
    <property type="match status" value="1"/>
</dbReference>
<dbReference type="GO" id="GO:0008081">
    <property type="term" value="F:phosphoric diester hydrolase activity"/>
    <property type="evidence" value="ECO:0007669"/>
    <property type="project" value="InterPro"/>
</dbReference>
<evidence type="ECO:0000259" key="3">
    <source>
        <dbReference type="Pfam" id="PF15711"/>
    </source>
</evidence>
<keyword evidence="1" id="KW-0472">Membrane</keyword>
<keyword evidence="1" id="KW-0812">Transmembrane</keyword>
<feature type="domain" description="ILEI/PANDER" evidence="3">
    <location>
        <begin position="87"/>
        <end position="171"/>
    </location>
</feature>
<organism evidence="4 5">
    <name type="scientific">Pelagihabitans pacificus</name>
    <dbReference type="NCBI Taxonomy" id="2696054"/>
    <lineage>
        <taxon>Bacteria</taxon>
        <taxon>Pseudomonadati</taxon>
        <taxon>Bacteroidota</taxon>
        <taxon>Flavobacteriia</taxon>
        <taxon>Flavobacteriales</taxon>
        <taxon>Flavobacteriaceae</taxon>
        <taxon>Pelagihabitans</taxon>
    </lineage>
</organism>